<proteinExistence type="predicted"/>
<feature type="transmembrane region" description="Helical" evidence="5">
    <location>
        <begin position="47"/>
        <end position="68"/>
    </location>
</feature>
<organism evidence="7 8">
    <name type="scientific">candidate division WOR-3 bacterium</name>
    <dbReference type="NCBI Taxonomy" id="2052148"/>
    <lineage>
        <taxon>Bacteria</taxon>
        <taxon>Bacteria division WOR-3</taxon>
    </lineage>
</organism>
<dbReference type="PANTHER" id="PTHR22550:SF5">
    <property type="entry name" value="LEUCINE ZIPPER PROTEIN 4"/>
    <property type="match status" value="1"/>
</dbReference>
<dbReference type="SUPFAM" id="SSF53300">
    <property type="entry name" value="vWA-like"/>
    <property type="match status" value="1"/>
</dbReference>
<dbReference type="Proteomes" id="UP000885826">
    <property type="component" value="Unassembled WGS sequence"/>
</dbReference>
<feature type="transmembrane region" description="Helical" evidence="5">
    <location>
        <begin position="6"/>
        <end position="23"/>
    </location>
</feature>
<gene>
    <name evidence="7" type="ORF">ENI34_09185</name>
</gene>
<dbReference type="PROSITE" id="PS50234">
    <property type="entry name" value="VWFA"/>
    <property type="match status" value="1"/>
</dbReference>
<feature type="domain" description="VWFA" evidence="6">
    <location>
        <begin position="85"/>
        <end position="279"/>
    </location>
</feature>
<dbReference type="SMART" id="SM00327">
    <property type="entry name" value="VWA"/>
    <property type="match status" value="1"/>
</dbReference>
<dbReference type="InterPro" id="IPR036465">
    <property type="entry name" value="vWFA_dom_sf"/>
</dbReference>
<dbReference type="Pfam" id="PF00092">
    <property type="entry name" value="VWA"/>
    <property type="match status" value="1"/>
</dbReference>
<evidence type="ECO:0000313" key="7">
    <source>
        <dbReference type="EMBL" id="HEC79291.1"/>
    </source>
</evidence>
<dbReference type="AlphaFoldDB" id="A0A9C9EP39"/>
<dbReference type="EMBL" id="DRIG01000095">
    <property type="protein sequence ID" value="HEC79291.1"/>
    <property type="molecule type" value="Genomic_DNA"/>
</dbReference>
<evidence type="ECO:0000256" key="4">
    <source>
        <dbReference type="ARBA" id="ARBA00023136"/>
    </source>
</evidence>
<comment type="caution">
    <text evidence="7">The sequence shown here is derived from an EMBL/GenBank/DDBJ whole genome shotgun (WGS) entry which is preliminary data.</text>
</comment>
<dbReference type="Gene3D" id="3.40.50.410">
    <property type="entry name" value="von Willebrand factor, type A domain"/>
    <property type="match status" value="1"/>
</dbReference>
<keyword evidence="4 5" id="KW-0472">Membrane</keyword>
<accession>A0A9C9EP39</accession>
<dbReference type="InterPro" id="IPR033881">
    <property type="entry name" value="vWA_BatA_type"/>
</dbReference>
<reference evidence="7" key="1">
    <citation type="journal article" date="2020" name="mSystems">
        <title>Genome- and Community-Level Interaction Insights into Carbon Utilization and Element Cycling Functions of Hydrothermarchaeota in Hydrothermal Sediment.</title>
        <authorList>
            <person name="Zhou Z."/>
            <person name="Liu Y."/>
            <person name="Xu W."/>
            <person name="Pan J."/>
            <person name="Luo Z.H."/>
            <person name="Li M."/>
        </authorList>
    </citation>
    <scope>NUCLEOTIDE SEQUENCE</scope>
    <source>
        <strain evidence="7">HyVt-388</strain>
    </source>
</reference>
<keyword evidence="2 5" id="KW-0812">Transmembrane</keyword>
<dbReference type="InterPro" id="IPR002035">
    <property type="entry name" value="VWF_A"/>
</dbReference>
<evidence type="ECO:0000256" key="5">
    <source>
        <dbReference type="SAM" id="Phobius"/>
    </source>
</evidence>
<keyword evidence="3 5" id="KW-1133">Transmembrane helix</keyword>
<dbReference type="InterPro" id="IPR024163">
    <property type="entry name" value="Aerotolerance_reg_N"/>
</dbReference>
<keyword evidence="1" id="KW-1003">Cell membrane</keyword>
<dbReference type="InterPro" id="IPR050768">
    <property type="entry name" value="UPF0353/GerABKA_families"/>
</dbReference>
<evidence type="ECO:0000256" key="2">
    <source>
        <dbReference type="ARBA" id="ARBA00022692"/>
    </source>
</evidence>
<name>A0A9C9EP39_UNCW3</name>
<protein>
    <submittedName>
        <fullName evidence="7">VWA domain-containing protein</fullName>
    </submittedName>
</protein>
<evidence type="ECO:0000313" key="8">
    <source>
        <dbReference type="Proteomes" id="UP000885826"/>
    </source>
</evidence>
<dbReference type="PANTHER" id="PTHR22550">
    <property type="entry name" value="SPORE GERMINATION PROTEIN"/>
    <property type="match status" value="1"/>
</dbReference>
<feature type="transmembrane region" description="Helical" evidence="5">
    <location>
        <begin position="302"/>
        <end position="321"/>
    </location>
</feature>
<evidence type="ECO:0000256" key="1">
    <source>
        <dbReference type="ARBA" id="ARBA00022475"/>
    </source>
</evidence>
<sequence length="325" mass="36381">MRFAEPWYLLLLLLIIPLIYLETKKKRAAVRFSDISFFKNTAKYNRILHYLPISLNIVVLVLITIGLARPQKGRVFEEIETKGVDIILCLDISTSMKAEDFKPKNRLFVAKEKAKEFINKRRGDRIGLVVFAADALTQCPLTFDHKILNELIDYVDFGILEDGTAIGMGLATAVARLKDSRAKEKMIILLTDGVNNTGEVDPTSAAKIAQAYNIKVYCIGVGTKGKVPYPVDHPIFGRQYAQVEIDFNMETLNEIAAATGGRAFLASDAEALGVIYDEIDKMEPTTFKTTKHTVYSEKAGCFLLPSVIILIVNFLLNITIFRRLP</sequence>
<evidence type="ECO:0000256" key="3">
    <source>
        <dbReference type="ARBA" id="ARBA00022989"/>
    </source>
</evidence>
<dbReference type="Pfam" id="PF07584">
    <property type="entry name" value="BatA"/>
    <property type="match status" value="1"/>
</dbReference>
<dbReference type="CDD" id="cd01467">
    <property type="entry name" value="vWA_BatA_type"/>
    <property type="match status" value="1"/>
</dbReference>
<evidence type="ECO:0000259" key="6">
    <source>
        <dbReference type="PROSITE" id="PS50234"/>
    </source>
</evidence>